<keyword evidence="2" id="KW-1185">Reference proteome</keyword>
<reference evidence="1" key="1">
    <citation type="submission" date="2021-02" db="EMBL/GenBank/DDBJ databases">
        <authorList>
            <person name="Palmer J.M."/>
        </authorList>
    </citation>
    <scope>NUCLEOTIDE SEQUENCE</scope>
    <source>
        <strain evidence="1">SCRP734</strain>
    </source>
</reference>
<evidence type="ECO:0000313" key="2">
    <source>
        <dbReference type="Proteomes" id="UP000694044"/>
    </source>
</evidence>
<dbReference type="EMBL" id="JAGDFM010000032">
    <property type="protein sequence ID" value="KAG7390428.1"/>
    <property type="molecule type" value="Genomic_DNA"/>
</dbReference>
<organism evidence="1 2">
    <name type="scientific">Phytophthora pseudosyringae</name>
    <dbReference type="NCBI Taxonomy" id="221518"/>
    <lineage>
        <taxon>Eukaryota</taxon>
        <taxon>Sar</taxon>
        <taxon>Stramenopiles</taxon>
        <taxon>Oomycota</taxon>
        <taxon>Peronosporomycetes</taxon>
        <taxon>Peronosporales</taxon>
        <taxon>Peronosporaceae</taxon>
        <taxon>Phytophthora</taxon>
    </lineage>
</organism>
<proteinExistence type="predicted"/>
<name>A0A8T1WCM6_9STRA</name>
<accession>A0A8T1WCM6</accession>
<dbReference type="Proteomes" id="UP000694044">
    <property type="component" value="Unassembled WGS sequence"/>
</dbReference>
<evidence type="ECO:0000313" key="1">
    <source>
        <dbReference type="EMBL" id="KAG7390428.1"/>
    </source>
</evidence>
<protein>
    <submittedName>
        <fullName evidence="1">Uncharacterized protein</fullName>
    </submittedName>
</protein>
<sequence>MWCRSEPDAGVCNWQNEQRLPISGCGNRRGDRGGVNALLATGSFFTLPFAGALVSSPLLAERSEQRAGLFSACSRRVTSARRGESAHETKVAHVSRSTGGRSVIEGVGASSERLTPPRTKRKPARCLRCIALVTAMPRLARWHQSQGRRRCLICQGPGNVSDPHPAIVGASAAQRQTGFTRGNYPPPPRDMFMFQPGPALCCRPTATRFLGLRARARRTAVGPLTDTSSRWGGPGKRDPRWGNANTATARHSPATFNGVINLAKHDTACSLSAPDPSSLAVWALTSLTSSFFASTLLDSSVLQLHRAHRVAAGKRDLPGVETLLQSLGKIDNRSVESDKQHVPSSLKTRQCGRRWHGLLVSRSGG</sequence>
<gene>
    <name evidence="1" type="ORF">PHYPSEUDO_007951</name>
</gene>
<comment type="caution">
    <text evidence="1">The sequence shown here is derived from an EMBL/GenBank/DDBJ whole genome shotgun (WGS) entry which is preliminary data.</text>
</comment>
<dbReference type="AlphaFoldDB" id="A0A8T1WCM6"/>